<evidence type="ECO:0000313" key="1">
    <source>
        <dbReference type="EMBL" id="KAJ5264686.1"/>
    </source>
</evidence>
<keyword evidence="2" id="KW-1185">Reference proteome</keyword>
<accession>A0ABQ8WE40</accession>
<sequence length="181" mass="20950">MGRHQQGAKRPRDGDHRSELDATAGRLTGRISSAIRQLVPVARPSPYGKRWWTSELTALRDTYTWARNRCTQARRYGVDLTALEDTALCLRRQYHRAILDTKRRHWGEFLNDTDNMWKAARYLQPGDQSMGIVPTLRSGDQTINDDQGKAHALLETFFPRCPISRMSRRETARGRTPSRWK</sequence>
<comment type="caution">
    <text evidence="1">The sequence shown here is derived from an EMBL/GenBank/DDBJ whole genome shotgun (WGS) entry which is preliminary data.</text>
</comment>
<dbReference type="Proteomes" id="UP001220256">
    <property type="component" value="Unassembled WGS sequence"/>
</dbReference>
<protein>
    <submittedName>
        <fullName evidence="1">Uncharacterized protein</fullName>
    </submittedName>
</protein>
<organism evidence="1 2">
    <name type="scientific">Penicillium chrysogenum</name>
    <name type="common">Penicillium notatum</name>
    <dbReference type="NCBI Taxonomy" id="5076"/>
    <lineage>
        <taxon>Eukaryota</taxon>
        <taxon>Fungi</taxon>
        <taxon>Dikarya</taxon>
        <taxon>Ascomycota</taxon>
        <taxon>Pezizomycotina</taxon>
        <taxon>Eurotiomycetes</taxon>
        <taxon>Eurotiomycetidae</taxon>
        <taxon>Eurotiales</taxon>
        <taxon>Aspergillaceae</taxon>
        <taxon>Penicillium</taxon>
        <taxon>Penicillium chrysogenum species complex</taxon>
    </lineage>
</organism>
<reference evidence="1 2" key="1">
    <citation type="journal article" date="2023" name="IMA Fungus">
        <title>Comparative genomic study of the Penicillium genus elucidates a diverse pangenome and 15 lateral gene transfer events.</title>
        <authorList>
            <person name="Petersen C."/>
            <person name="Sorensen T."/>
            <person name="Nielsen M.R."/>
            <person name="Sondergaard T.E."/>
            <person name="Sorensen J.L."/>
            <person name="Fitzpatrick D.A."/>
            <person name="Frisvad J.C."/>
            <person name="Nielsen K.L."/>
        </authorList>
    </citation>
    <scope>NUCLEOTIDE SEQUENCE [LARGE SCALE GENOMIC DNA]</scope>
    <source>
        <strain evidence="1 2">IBT 3361</strain>
    </source>
</reference>
<dbReference type="EMBL" id="JAPVEB010000004">
    <property type="protein sequence ID" value="KAJ5264686.1"/>
    <property type="molecule type" value="Genomic_DNA"/>
</dbReference>
<proteinExistence type="predicted"/>
<gene>
    <name evidence="1" type="ORF">N7505_007479</name>
</gene>
<evidence type="ECO:0000313" key="2">
    <source>
        <dbReference type="Proteomes" id="UP001220256"/>
    </source>
</evidence>
<name>A0ABQ8WE40_PENCH</name>